<dbReference type="PATRIC" id="fig|148814.8.peg.389"/>
<dbReference type="RefSeq" id="WP_053791547.1">
    <property type="nucleotide sequence ID" value="NZ_JXCY01000004.1"/>
</dbReference>
<reference evidence="2 3" key="1">
    <citation type="journal article" date="2015" name="Genome Biol. Evol.">
        <title>Functionally Structured Genomes in Lactobacillus kunkeei Colonizing the Honey Crop and Food Products of Honeybees and Stingless Bees.</title>
        <authorList>
            <person name="Tamarit D."/>
            <person name="Ellegaard K.M."/>
            <person name="Wikander J."/>
            <person name="Olofsson T."/>
            <person name="Vasquez A."/>
            <person name="Andersson S.G."/>
        </authorList>
    </citation>
    <scope>NUCLEOTIDE SEQUENCE [LARGE SCALE GENOMIC DNA]</scope>
    <source>
        <strain evidence="2 3">LAko</strain>
    </source>
</reference>
<evidence type="ECO:0000313" key="2">
    <source>
        <dbReference type="EMBL" id="KOY76741.1"/>
    </source>
</evidence>
<keyword evidence="3" id="KW-1185">Reference proteome</keyword>
<evidence type="ECO:0000313" key="3">
    <source>
        <dbReference type="Proteomes" id="UP000037778"/>
    </source>
</evidence>
<accession>A0A0N0CT32</accession>
<dbReference type="PANTHER" id="PTHR11735:SF11">
    <property type="entry name" value="TRNA THREONYLCARBAMOYLADENOSINE BIOSYNTHESIS PROTEIN TSAB"/>
    <property type="match status" value="1"/>
</dbReference>
<dbReference type="CDD" id="cd24032">
    <property type="entry name" value="ASKHA_NBD_TsaB"/>
    <property type="match status" value="1"/>
</dbReference>
<sequence length="242" mass="26868">MKVLSLDTSNRQLTVAILDDDQILATETTTVHQKHAEYLLPIIDELMTKVDLTPSDLQRVVVADGPGSYTGIRIATATAKTLAYTLGIELVGVSSLQTLALNIKQEGSLVMPIFDARNNNVFSGLYEIKNGVPENVLEDCHTDFDKWLDRIDSKDKTVYAVGTDAPHFEDALKKKFGDKVIFTDSFDSLPQAARLGLYGQTLSPVEDIHAFVPRYLRLTKAEADWKQNHPGEEVTSYVEKVN</sequence>
<dbReference type="SUPFAM" id="SSF53067">
    <property type="entry name" value="Actin-like ATPase domain"/>
    <property type="match status" value="2"/>
</dbReference>
<name>A0A0N0CT32_9LACO</name>
<evidence type="ECO:0000259" key="1">
    <source>
        <dbReference type="Pfam" id="PF00814"/>
    </source>
</evidence>
<dbReference type="NCBIfam" id="TIGR03725">
    <property type="entry name" value="T6A_YeaZ"/>
    <property type="match status" value="1"/>
</dbReference>
<dbReference type="GO" id="GO:0005829">
    <property type="term" value="C:cytosol"/>
    <property type="evidence" value="ECO:0007669"/>
    <property type="project" value="TreeGrafter"/>
</dbReference>
<dbReference type="PANTHER" id="PTHR11735">
    <property type="entry name" value="TRNA N6-ADENOSINE THREONYLCARBAMOYLTRANSFERASE"/>
    <property type="match status" value="1"/>
</dbReference>
<comment type="caution">
    <text evidence="2">The sequence shown here is derived from an EMBL/GenBank/DDBJ whole genome shotgun (WGS) entry which is preliminary data.</text>
</comment>
<gene>
    <name evidence="2" type="ORF">RZ71_11940</name>
</gene>
<dbReference type="Gene3D" id="3.30.420.40">
    <property type="match status" value="2"/>
</dbReference>
<feature type="domain" description="Gcp-like" evidence="1">
    <location>
        <begin position="31"/>
        <end position="224"/>
    </location>
</feature>
<dbReference type="AlphaFoldDB" id="A0A0N0CT32"/>
<dbReference type="GO" id="GO:0002949">
    <property type="term" value="P:tRNA threonylcarbamoyladenosine modification"/>
    <property type="evidence" value="ECO:0007669"/>
    <property type="project" value="InterPro"/>
</dbReference>
<dbReference type="InterPro" id="IPR043129">
    <property type="entry name" value="ATPase_NBD"/>
</dbReference>
<proteinExistence type="predicted"/>
<organism evidence="2 3">
    <name type="scientific">Apilactobacillus kunkeei</name>
    <dbReference type="NCBI Taxonomy" id="148814"/>
    <lineage>
        <taxon>Bacteria</taxon>
        <taxon>Bacillati</taxon>
        <taxon>Bacillota</taxon>
        <taxon>Bacilli</taxon>
        <taxon>Lactobacillales</taxon>
        <taxon>Lactobacillaceae</taxon>
        <taxon>Apilactobacillus</taxon>
    </lineage>
</organism>
<protein>
    <submittedName>
        <fullName evidence="2">M22 family O-sialoglycoprotein endopeptidase</fullName>
    </submittedName>
</protein>
<dbReference type="Proteomes" id="UP000037778">
    <property type="component" value="Unassembled WGS sequence"/>
</dbReference>
<dbReference type="EMBL" id="JXCY01000004">
    <property type="protein sequence ID" value="KOY76741.1"/>
    <property type="molecule type" value="Genomic_DNA"/>
</dbReference>
<dbReference type="Pfam" id="PF00814">
    <property type="entry name" value="TsaD"/>
    <property type="match status" value="1"/>
</dbReference>
<dbReference type="InterPro" id="IPR022496">
    <property type="entry name" value="T6A_TsaB"/>
</dbReference>
<dbReference type="InterPro" id="IPR000905">
    <property type="entry name" value="Gcp-like_dom"/>
</dbReference>